<dbReference type="Proteomes" id="UP000092993">
    <property type="component" value="Unassembled WGS sequence"/>
</dbReference>
<reference evidence="1 2" key="1">
    <citation type="submission" date="2016-03" db="EMBL/GenBank/DDBJ databases">
        <title>Whole genome sequencing of Grifola frondosa 9006-11.</title>
        <authorList>
            <person name="Min B."/>
            <person name="Park H."/>
            <person name="Kim J.-G."/>
            <person name="Cho H."/>
            <person name="Oh Y.-L."/>
            <person name="Kong W.-S."/>
            <person name="Choi I.-G."/>
        </authorList>
    </citation>
    <scope>NUCLEOTIDE SEQUENCE [LARGE SCALE GENOMIC DNA]</scope>
    <source>
        <strain evidence="1 2">9006-11</strain>
    </source>
</reference>
<name>A0A1C7MMB2_GRIFR</name>
<sequence>MRLDVFSNCLHRQIFKPQNNPALENQDARVALRSSIPVPNTQRSCQRTYYDYVQKKQQHCEPQDKIQNAHENFVTTGSGLLIGQQFMIEHCWETLLILALAKVNVCVDRLVMDAFIGAK</sequence>
<evidence type="ECO:0000313" key="2">
    <source>
        <dbReference type="Proteomes" id="UP000092993"/>
    </source>
</evidence>
<proteinExistence type="predicted"/>
<dbReference type="EMBL" id="LUGG01000002">
    <property type="protein sequence ID" value="OBZ77599.1"/>
    <property type="molecule type" value="Genomic_DNA"/>
</dbReference>
<keyword evidence="2" id="KW-1185">Reference proteome</keyword>
<gene>
    <name evidence="1" type="ORF">A0H81_02406</name>
</gene>
<organism evidence="1 2">
    <name type="scientific">Grifola frondosa</name>
    <name type="common">Maitake</name>
    <name type="synonym">Polyporus frondosus</name>
    <dbReference type="NCBI Taxonomy" id="5627"/>
    <lineage>
        <taxon>Eukaryota</taxon>
        <taxon>Fungi</taxon>
        <taxon>Dikarya</taxon>
        <taxon>Basidiomycota</taxon>
        <taxon>Agaricomycotina</taxon>
        <taxon>Agaricomycetes</taxon>
        <taxon>Polyporales</taxon>
        <taxon>Grifolaceae</taxon>
        <taxon>Grifola</taxon>
    </lineage>
</organism>
<dbReference type="AlphaFoldDB" id="A0A1C7MMB2"/>
<accession>A0A1C7MMB2</accession>
<comment type="caution">
    <text evidence="1">The sequence shown here is derived from an EMBL/GenBank/DDBJ whole genome shotgun (WGS) entry which is preliminary data.</text>
</comment>
<evidence type="ECO:0000313" key="1">
    <source>
        <dbReference type="EMBL" id="OBZ77599.1"/>
    </source>
</evidence>
<protein>
    <submittedName>
        <fullName evidence="1">Uncharacterized protein</fullName>
    </submittedName>
</protein>